<reference evidence="2 3" key="1">
    <citation type="journal article" date="2021" name="J. Hered.">
        <title>A chromosome-level genome assembly of the parasitoid wasp, Cotesia glomerata (Hymenoptera: Braconidae).</title>
        <authorList>
            <person name="Pinto B.J."/>
            <person name="Weis J.J."/>
            <person name="Gamble T."/>
            <person name="Ode P.J."/>
            <person name="Paul R."/>
            <person name="Zaspel J.M."/>
        </authorList>
    </citation>
    <scope>NUCLEOTIDE SEQUENCE [LARGE SCALE GENOMIC DNA]</scope>
    <source>
        <strain evidence="2">CgM1</strain>
    </source>
</reference>
<dbReference type="Proteomes" id="UP000826195">
    <property type="component" value="Unassembled WGS sequence"/>
</dbReference>
<dbReference type="AlphaFoldDB" id="A0AAV7IZC3"/>
<name>A0AAV7IZC3_COTGL</name>
<protein>
    <submittedName>
        <fullName evidence="2">Uncharacterized protein</fullName>
    </submittedName>
</protein>
<evidence type="ECO:0000313" key="3">
    <source>
        <dbReference type="Proteomes" id="UP000826195"/>
    </source>
</evidence>
<feature type="region of interest" description="Disordered" evidence="1">
    <location>
        <begin position="1"/>
        <end position="43"/>
    </location>
</feature>
<feature type="compositionally biased region" description="Polar residues" evidence="1">
    <location>
        <begin position="1"/>
        <end position="12"/>
    </location>
</feature>
<comment type="caution">
    <text evidence="2">The sequence shown here is derived from an EMBL/GenBank/DDBJ whole genome shotgun (WGS) entry which is preliminary data.</text>
</comment>
<sequence length="178" mass="20483">MTRKTSTSFLTEDNNEPKDDDKPLANSEDDGNEKSKLPETDFYDEDVQLLGPKHNMKMIDLENSGIYCTEYRWNLAQTSREGTIMIRHLMEGVFKHDKILNCTFSGQPPKNKPKTNEIIRPLHTKATSCIINLVLKRAEDNNWTKKNKTWICFLYMGNSTASSESALRGNKTHPPREF</sequence>
<evidence type="ECO:0000256" key="1">
    <source>
        <dbReference type="SAM" id="MobiDB-lite"/>
    </source>
</evidence>
<accession>A0AAV7IZC3</accession>
<organism evidence="2 3">
    <name type="scientific">Cotesia glomerata</name>
    <name type="common">Lepidopteran parasitic wasp</name>
    <name type="synonym">Apanteles glomeratus</name>
    <dbReference type="NCBI Taxonomy" id="32391"/>
    <lineage>
        <taxon>Eukaryota</taxon>
        <taxon>Metazoa</taxon>
        <taxon>Ecdysozoa</taxon>
        <taxon>Arthropoda</taxon>
        <taxon>Hexapoda</taxon>
        <taxon>Insecta</taxon>
        <taxon>Pterygota</taxon>
        <taxon>Neoptera</taxon>
        <taxon>Endopterygota</taxon>
        <taxon>Hymenoptera</taxon>
        <taxon>Apocrita</taxon>
        <taxon>Ichneumonoidea</taxon>
        <taxon>Braconidae</taxon>
        <taxon>Microgastrinae</taxon>
        <taxon>Cotesia</taxon>
    </lineage>
</organism>
<evidence type="ECO:0000313" key="2">
    <source>
        <dbReference type="EMBL" id="KAH0563738.1"/>
    </source>
</evidence>
<gene>
    <name evidence="2" type="ORF">KQX54_005386</name>
</gene>
<proteinExistence type="predicted"/>
<keyword evidence="3" id="KW-1185">Reference proteome</keyword>
<dbReference type="EMBL" id="JAHXZJ010000002">
    <property type="protein sequence ID" value="KAH0563738.1"/>
    <property type="molecule type" value="Genomic_DNA"/>
</dbReference>